<feature type="region of interest" description="Disordered" evidence="1">
    <location>
        <begin position="1"/>
        <end position="30"/>
    </location>
</feature>
<reference evidence="2" key="1">
    <citation type="submission" date="2018-11" db="EMBL/GenBank/DDBJ databases">
        <authorList>
            <consortium name="Genoscope - CEA"/>
            <person name="William W."/>
        </authorList>
    </citation>
    <scope>NUCLEOTIDE SEQUENCE</scope>
</reference>
<gene>
    <name evidence="2" type="ORF">BOLC3T20469H</name>
</gene>
<organism evidence="2">
    <name type="scientific">Brassica oleracea</name>
    <name type="common">Wild cabbage</name>
    <dbReference type="NCBI Taxonomy" id="3712"/>
    <lineage>
        <taxon>Eukaryota</taxon>
        <taxon>Viridiplantae</taxon>
        <taxon>Streptophyta</taxon>
        <taxon>Embryophyta</taxon>
        <taxon>Tracheophyta</taxon>
        <taxon>Spermatophyta</taxon>
        <taxon>Magnoliopsida</taxon>
        <taxon>eudicotyledons</taxon>
        <taxon>Gunneridae</taxon>
        <taxon>Pentapetalae</taxon>
        <taxon>rosids</taxon>
        <taxon>malvids</taxon>
        <taxon>Brassicales</taxon>
        <taxon>Brassicaceae</taxon>
        <taxon>Brassiceae</taxon>
        <taxon>Brassica</taxon>
    </lineage>
</organism>
<evidence type="ECO:0000313" key="2">
    <source>
        <dbReference type="EMBL" id="VDC99297.1"/>
    </source>
</evidence>
<dbReference type="AlphaFoldDB" id="A0A3P6B856"/>
<sequence length="125" mass="13640">MTETRRRTKTRQRRVRWRRSAVEAENPEASAAEEWGDGGFVAVGLGSSPPLRRFRDVAVSAARLPSHPRAAITTSRSNLQRKHRFRRGIETCGSSGGKQIVSVGCFGCGGEGEDGCGIRVRDRGS</sequence>
<accession>A0A3P6B856</accession>
<name>A0A3P6B856_BRAOL</name>
<proteinExistence type="predicted"/>
<protein>
    <submittedName>
        <fullName evidence="2">Uncharacterized protein</fullName>
    </submittedName>
</protein>
<feature type="compositionally biased region" description="Basic residues" evidence="1">
    <location>
        <begin position="1"/>
        <end position="19"/>
    </location>
</feature>
<dbReference type="EMBL" id="LR031872">
    <property type="protein sequence ID" value="VDC99297.1"/>
    <property type="molecule type" value="Genomic_DNA"/>
</dbReference>
<evidence type="ECO:0000256" key="1">
    <source>
        <dbReference type="SAM" id="MobiDB-lite"/>
    </source>
</evidence>